<evidence type="ECO:0000256" key="5">
    <source>
        <dbReference type="ARBA" id="ARBA00022821"/>
    </source>
</evidence>
<dbReference type="Gene3D" id="1.10.8.430">
    <property type="entry name" value="Helical domain of apoptotic protease-activating factors"/>
    <property type="match status" value="1"/>
</dbReference>
<dbReference type="InterPro" id="IPR002182">
    <property type="entry name" value="NB-ARC"/>
</dbReference>
<dbReference type="Proteomes" id="UP001054821">
    <property type="component" value="Chromosome 4"/>
</dbReference>
<name>A0AAD4W067_PRUDU</name>
<evidence type="ECO:0000259" key="9">
    <source>
        <dbReference type="PROSITE" id="PS50104"/>
    </source>
</evidence>
<dbReference type="GO" id="GO:0006952">
    <property type="term" value="P:defense response"/>
    <property type="evidence" value="ECO:0007669"/>
    <property type="project" value="UniProtKB-KW"/>
</dbReference>
<organism evidence="10 11">
    <name type="scientific">Prunus dulcis</name>
    <name type="common">Almond</name>
    <name type="synonym">Amygdalus dulcis</name>
    <dbReference type="NCBI Taxonomy" id="3755"/>
    <lineage>
        <taxon>Eukaryota</taxon>
        <taxon>Viridiplantae</taxon>
        <taxon>Streptophyta</taxon>
        <taxon>Embryophyta</taxon>
        <taxon>Tracheophyta</taxon>
        <taxon>Spermatophyta</taxon>
        <taxon>Magnoliopsida</taxon>
        <taxon>eudicotyledons</taxon>
        <taxon>Gunneridae</taxon>
        <taxon>Pentapetalae</taxon>
        <taxon>rosids</taxon>
        <taxon>fabids</taxon>
        <taxon>Rosales</taxon>
        <taxon>Rosaceae</taxon>
        <taxon>Amygdaloideae</taxon>
        <taxon>Amygdaleae</taxon>
        <taxon>Prunus</taxon>
    </lineage>
</organism>
<dbReference type="SUPFAM" id="SSF52200">
    <property type="entry name" value="Toll/Interleukin receptor TIR domain"/>
    <property type="match status" value="1"/>
</dbReference>
<proteinExistence type="predicted"/>
<gene>
    <name evidence="10" type="ORF">L3X38_024060</name>
</gene>
<dbReference type="Pfam" id="PF01582">
    <property type="entry name" value="TIR"/>
    <property type="match status" value="1"/>
</dbReference>
<dbReference type="Gene3D" id="3.40.50.300">
    <property type="entry name" value="P-loop containing nucleotide triphosphate hydrolases"/>
    <property type="match status" value="1"/>
</dbReference>
<evidence type="ECO:0000313" key="11">
    <source>
        <dbReference type="Proteomes" id="UP001054821"/>
    </source>
</evidence>
<dbReference type="GO" id="GO:0043531">
    <property type="term" value="F:ADP binding"/>
    <property type="evidence" value="ECO:0007669"/>
    <property type="project" value="InterPro"/>
</dbReference>
<feature type="region of interest" description="Disordered" evidence="8">
    <location>
        <begin position="2010"/>
        <end position="2054"/>
    </location>
</feature>
<dbReference type="Pfam" id="PF00931">
    <property type="entry name" value="NB-ARC"/>
    <property type="match status" value="1"/>
</dbReference>
<feature type="compositionally biased region" description="Low complexity" evidence="8">
    <location>
        <begin position="1183"/>
        <end position="1193"/>
    </location>
</feature>
<feature type="domain" description="TIR" evidence="9">
    <location>
        <begin position="13"/>
        <end position="178"/>
    </location>
</feature>
<dbReference type="InterPro" id="IPR032675">
    <property type="entry name" value="LRR_dom_sf"/>
</dbReference>
<dbReference type="PRINTS" id="PR00364">
    <property type="entry name" value="DISEASERSIST"/>
</dbReference>
<evidence type="ECO:0000256" key="2">
    <source>
        <dbReference type="ARBA" id="ARBA00022614"/>
    </source>
</evidence>
<dbReference type="SUPFAM" id="SSF52058">
    <property type="entry name" value="L domain-like"/>
    <property type="match status" value="1"/>
</dbReference>
<dbReference type="InterPro" id="IPR035897">
    <property type="entry name" value="Toll_tir_struct_dom_sf"/>
</dbReference>
<comment type="catalytic activity">
    <reaction evidence="7">
        <text>NAD(+) + H2O = ADP-D-ribose + nicotinamide + H(+)</text>
        <dbReference type="Rhea" id="RHEA:16301"/>
        <dbReference type="ChEBI" id="CHEBI:15377"/>
        <dbReference type="ChEBI" id="CHEBI:15378"/>
        <dbReference type="ChEBI" id="CHEBI:17154"/>
        <dbReference type="ChEBI" id="CHEBI:57540"/>
        <dbReference type="ChEBI" id="CHEBI:57967"/>
        <dbReference type="EC" id="3.2.2.6"/>
    </reaction>
    <physiologicalReaction direction="left-to-right" evidence="7">
        <dbReference type="Rhea" id="RHEA:16302"/>
    </physiologicalReaction>
</comment>
<feature type="region of interest" description="Disordered" evidence="8">
    <location>
        <begin position="1172"/>
        <end position="1193"/>
    </location>
</feature>
<evidence type="ECO:0000256" key="3">
    <source>
        <dbReference type="ARBA" id="ARBA00022737"/>
    </source>
</evidence>
<keyword evidence="4" id="KW-0378">Hydrolase</keyword>
<dbReference type="InterPro" id="IPR044974">
    <property type="entry name" value="Disease_R_plants"/>
</dbReference>
<dbReference type="EMBL" id="JAJFAZ020000004">
    <property type="protein sequence ID" value="KAI5333928.1"/>
    <property type="molecule type" value="Genomic_DNA"/>
</dbReference>
<dbReference type="Pfam" id="PF20160">
    <property type="entry name" value="C-JID"/>
    <property type="match status" value="1"/>
</dbReference>
<keyword evidence="6" id="KW-0520">NAD</keyword>
<dbReference type="Gene3D" id="3.80.10.10">
    <property type="entry name" value="Ribonuclease Inhibitor"/>
    <property type="match status" value="2"/>
</dbReference>
<dbReference type="InterPro" id="IPR003591">
    <property type="entry name" value="Leu-rich_rpt_typical-subtyp"/>
</dbReference>
<accession>A0AAD4W067</accession>
<dbReference type="PROSITE" id="PS50104">
    <property type="entry name" value="TIR"/>
    <property type="match status" value="1"/>
</dbReference>
<dbReference type="InterPro" id="IPR001611">
    <property type="entry name" value="Leu-rich_rpt"/>
</dbReference>
<dbReference type="Pfam" id="PF23598">
    <property type="entry name" value="LRR_14"/>
    <property type="match status" value="1"/>
</dbReference>
<reference evidence="10 11" key="1">
    <citation type="journal article" date="2022" name="G3 (Bethesda)">
        <title>Whole-genome sequence and methylome profiling of the almond [Prunus dulcis (Mill.) D.A. Webb] cultivar 'Nonpareil'.</title>
        <authorList>
            <person name="D'Amico-Willman K.M."/>
            <person name="Ouma W.Z."/>
            <person name="Meulia T."/>
            <person name="Sideli G.M."/>
            <person name="Gradziel T.M."/>
            <person name="Fresnedo-Ramirez J."/>
        </authorList>
    </citation>
    <scope>NUCLEOTIDE SEQUENCE [LARGE SCALE GENOMIC DNA]</scope>
    <source>
        <strain evidence="10">Clone GOH B32 T37-40</strain>
    </source>
</reference>
<dbReference type="GO" id="GO:0061809">
    <property type="term" value="F:NAD+ nucleosidase activity, cyclic ADP-ribose generating"/>
    <property type="evidence" value="ECO:0007669"/>
    <property type="project" value="UniProtKB-EC"/>
</dbReference>
<evidence type="ECO:0000256" key="6">
    <source>
        <dbReference type="ARBA" id="ARBA00023027"/>
    </source>
</evidence>
<dbReference type="SMART" id="SM00369">
    <property type="entry name" value="LRR_TYP"/>
    <property type="match status" value="4"/>
</dbReference>
<feature type="compositionally biased region" description="Basic and acidic residues" evidence="8">
    <location>
        <begin position="2030"/>
        <end position="2054"/>
    </location>
</feature>
<dbReference type="FunFam" id="3.40.50.10140:FF:000007">
    <property type="entry name" value="Disease resistance protein (TIR-NBS-LRR class)"/>
    <property type="match status" value="1"/>
</dbReference>
<dbReference type="PANTHER" id="PTHR11017:SF559">
    <property type="entry name" value="DISEASE RESISTANCE PROTEIN CHL1"/>
    <property type="match status" value="1"/>
</dbReference>
<dbReference type="PROSITE" id="PS51450">
    <property type="entry name" value="LRR"/>
    <property type="match status" value="1"/>
</dbReference>
<dbReference type="SMART" id="SM00255">
    <property type="entry name" value="TIR"/>
    <property type="match status" value="1"/>
</dbReference>
<dbReference type="Gene3D" id="3.40.50.10140">
    <property type="entry name" value="Toll/interleukin-1 receptor homology (TIR) domain"/>
    <property type="match status" value="1"/>
</dbReference>
<dbReference type="EC" id="3.2.2.6" evidence="1"/>
<keyword evidence="11" id="KW-1185">Reference proteome</keyword>
<evidence type="ECO:0000256" key="7">
    <source>
        <dbReference type="ARBA" id="ARBA00047304"/>
    </source>
</evidence>
<comment type="caution">
    <text evidence="10">The sequence shown here is derived from an EMBL/GenBank/DDBJ whole genome shotgun (WGS) entry which is preliminary data.</text>
</comment>
<dbReference type="Pfam" id="PF23282">
    <property type="entry name" value="WHD_ROQ1"/>
    <property type="match status" value="1"/>
</dbReference>
<dbReference type="InterPro" id="IPR045344">
    <property type="entry name" value="C-JID"/>
</dbReference>
<evidence type="ECO:0000256" key="4">
    <source>
        <dbReference type="ARBA" id="ARBA00022801"/>
    </source>
</evidence>
<dbReference type="GO" id="GO:0007165">
    <property type="term" value="P:signal transduction"/>
    <property type="evidence" value="ECO:0007669"/>
    <property type="project" value="InterPro"/>
</dbReference>
<evidence type="ECO:0000256" key="1">
    <source>
        <dbReference type="ARBA" id="ARBA00011982"/>
    </source>
</evidence>
<dbReference type="InterPro" id="IPR027417">
    <property type="entry name" value="P-loop_NTPase"/>
</dbReference>
<dbReference type="SUPFAM" id="SSF52540">
    <property type="entry name" value="P-loop containing nucleoside triphosphate hydrolases"/>
    <property type="match status" value="1"/>
</dbReference>
<dbReference type="InterPro" id="IPR042197">
    <property type="entry name" value="Apaf_helical"/>
</dbReference>
<evidence type="ECO:0000256" key="8">
    <source>
        <dbReference type="SAM" id="MobiDB-lite"/>
    </source>
</evidence>
<evidence type="ECO:0000313" key="10">
    <source>
        <dbReference type="EMBL" id="KAI5333928.1"/>
    </source>
</evidence>
<dbReference type="PANTHER" id="PTHR11017">
    <property type="entry name" value="LEUCINE-RICH REPEAT-CONTAINING PROTEIN"/>
    <property type="match status" value="1"/>
</dbReference>
<sequence length="2054" mass="233466">MLPSSASSTPKIRAHDVFLSFRGEDTRNTFTDHLYDALNQRGIDTFRDDKKLKRGTFIGPELLKAIEESSFAVVILSKEYASSTWCLDELAHIVECMKKRELQVFPVFYHVKPSEVRNQTGSFSQAFAKHEEKTVLGEVGKWKKALTEIANISGWDLDKASKEAEVTQAIAEKISTILHCMPSFSEDLIGMGPRIEKMESLLDLKERDDVRTIGIWGMGGIGKTTLAELVYNKICNQFQTSHFLPDVRKESEKQGLVSLQNLLFEKLLRGSGDDIHNVHMGMSSLKRRLHTKKVLIVLDDVDHQKQIQALVGNDWLGRGSRVIITTRDEQLLKAYGAHHIFEVEKLNDEEAFQLFCKKAFKKGHEMADDYTKLSQGFAKYSNGLPLALEVLGGALCGKTVAEWESKFAKLKEYPDDKDIFPVLQISYDGLEETEKQIFLDIACFFKGEDHNRVDKILDACHFHPTIGIRVLQDKCLVKINKGNRLWMHDLIQQMGWSIVHGESSEPGKRSRLWVSENVSKYKDSRSWDDVNTVLEDNLGTIAVHGIFLTLPAKEEIELDADPFSNMRGLKLLKICNANFSECPEYFSRQLRLLEWHEYPLESLTPSFRPSSLVELRLPNSRIKQLWHEMRVPMMEKLTLIDLSHCKCLTKTPDFSKVPNLMGLTLEGCEKLSELHPTIWDLQHLVSLNLKGCECLESLPHSICLESLQNFVLSGCSRLGSFPEIVGNMGHLSELHLDGTGVRELPLSIKHLTGLIVLNLRECKNLLSVPSIICSLASLKYLFLSGCSLIDQLPENIGSLELLKELDACQTAIRRLPLSILLLKNLQRLCLFGCTGLQLPHSFSGLSSLVYLNLSGCGLGEGAIPDDIGICLSSLRSLGLSENNFESIPESISQLSELRELTLFKCCNLRLLPKPLPPSLKHLDAHGCPSQTNYPKTLNIWTSDDGICFIDCRESEGVEDEIIHHPLPIHEEHLEQFFPKYFEDLIDRQQDFELRVPYTRIPDWCSEYSGGTSVTIQLSDPEDSIWMGVVLFVFFEILEQSSEMEETFCHFHASDGRLQNRVVIGNFENFIVGSHAVCCYKPARKFAGNLKKANQGVLRVSVSTNRPSLKVKGCGIRLISHQDVAKFAQDLSQTANQHLVSNFGSHCKHMLDEVMKLESSGDVTILDYRLQEPPSTSTVHGGRSSSSTTASTDSSIPPVQLLLSKLYEVIRAFFRTTNSAVEVELCGARLVYEEDLGGLIHSLTKLTLGRSDMLDELCAYAQAFSAQTMENSLQREAKAMRNNNAEERELPIAPDSMRIQRQRLAESGQEFLIPEQDFTSILHKYRCYLKRKHDVKERGEVIIVHSKRLTFANRDSTQQKVAEEDAPPPLLVGRVHVLAETQLYGSYSPAQWKRYIQAYLQNSQVATLSLKGEKISVFKHFNPWNTYNFCFPRKDYLECFKHWTTMSPGKGLEIPPKLYDDKNWRGLVIIASFSVHEHPSATLEDLGSQITVKLLCHLRMGEYCLNPVALGSITKEKFKWLHVRGFIWVTYIPRVFLPEFSVANSDIVVPRIYNNCPSLTVERSGIGLIYQQDEEEFKQAIIQSWTSFFDNADPIRQFVEGHSPEQPNQDHTPQPHHVQDFNRDIILHAIFRPITEILEWYPFHISGSSVQILLPPSLCSPRNWTGLALYAYFSDLENPTASLDNFDPENPHYLICHLETDNTSLEYSLHSYRSTGHELKWLEDGGFIWLTYIPRKCFQDQLNGCSHLDASFASDRAGLYAKRCGFCPVYQHDEGFMQHCMSKQDEEDEEEFKQAIIQSCISFDNEDLFRQFEEGLSPEHPHQYHMPQGTYVKDFDRDSIFNATFPPSTEILEWFSPHHNSGPSVKIQLPPSLCSDRNWMGLALCAFFSHLDNPTVSLDKLDAETAHYLICHLETENTRLESPHIYRTTCEEFKWLCDGGFIWLTYIPRNWFLDRLNGGSHLEASFASDRGRLSAQSCGFRLVHHHDEEEFKQHCIRMTSLLLVNQETNDQQYHDGESEVGPSRADSSIQDAHHGRLEGAEGLNKPKDKGKQVQE</sequence>
<keyword evidence="2" id="KW-0433">Leucine-rich repeat</keyword>
<dbReference type="InterPro" id="IPR000157">
    <property type="entry name" value="TIR_dom"/>
</dbReference>
<dbReference type="InterPro" id="IPR058192">
    <property type="entry name" value="WHD_ROQ1-like"/>
</dbReference>
<dbReference type="GO" id="GO:0051707">
    <property type="term" value="P:response to other organism"/>
    <property type="evidence" value="ECO:0007669"/>
    <property type="project" value="UniProtKB-ARBA"/>
</dbReference>
<dbReference type="InterPro" id="IPR055414">
    <property type="entry name" value="LRR_R13L4/SHOC2-like"/>
</dbReference>
<protein>
    <recommendedName>
        <fullName evidence="1">ADP-ribosyl cyclase/cyclic ADP-ribose hydrolase</fullName>
        <ecNumber evidence="1">3.2.2.6</ecNumber>
    </recommendedName>
</protein>
<keyword evidence="5" id="KW-0611">Plant defense</keyword>
<keyword evidence="3" id="KW-0677">Repeat</keyword>